<organism evidence="2 3">
    <name type="scientific">Virgisporangium aliadipatigenens</name>
    <dbReference type="NCBI Taxonomy" id="741659"/>
    <lineage>
        <taxon>Bacteria</taxon>
        <taxon>Bacillati</taxon>
        <taxon>Actinomycetota</taxon>
        <taxon>Actinomycetes</taxon>
        <taxon>Micromonosporales</taxon>
        <taxon>Micromonosporaceae</taxon>
        <taxon>Virgisporangium</taxon>
    </lineage>
</organism>
<keyword evidence="3" id="KW-1185">Reference proteome</keyword>
<accession>A0A8J4DWB7</accession>
<name>A0A8J4DWB7_9ACTN</name>
<sequence>MMVTHDAYFADHVDVDRRRVIDAGRVLVVDMPQANVPLSGCSASAPAGTGAGPDGQQLW</sequence>
<dbReference type="AlphaFoldDB" id="A0A8J4DWB7"/>
<protein>
    <submittedName>
        <fullName evidence="2">Uncharacterized protein</fullName>
    </submittedName>
</protein>
<reference evidence="2" key="1">
    <citation type="submission" date="2021-01" db="EMBL/GenBank/DDBJ databases">
        <title>Whole genome shotgun sequence of Virgisporangium aliadipatigenens NBRC 105644.</title>
        <authorList>
            <person name="Komaki H."/>
            <person name="Tamura T."/>
        </authorList>
    </citation>
    <scope>NUCLEOTIDE SEQUENCE</scope>
    <source>
        <strain evidence="2">NBRC 105644</strain>
    </source>
</reference>
<evidence type="ECO:0000256" key="1">
    <source>
        <dbReference type="SAM" id="MobiDB-lite"/>
    </source>
</evidence>
<dbReference type="Proteomes" id="UP000619260">
    <property type="component" value="Unassembled WGS sequence"/>
</dbReference>
<proteinExistence type="predicted"/>
<feature type="region of interest" description="Disordered" evidence="1">
    <location>
        <begin position="40"/>
        <end position="59"/>
    </location>
</feature>
<gene>
    <name evidence="2" type="ORF">Val02_78530</name>
</gene>
<evidence type="ECO:0000313" key="2">
    <source>
        <dbReference type="EMBL" id="GIJ50967.1"/>
    </source>
</evidence>
<evidence type="ECO:0000313" key="3">
    <source>
        <dbReference type="Proteomes" id="UP000619260"/>
    </source>
</evidence>
<comment type="caution">
    <text evidence="2">The sequence shown here is derived from an EMBL/GenBank/DDBJ whole genome shotgun (WGS) entry which is preliminary data.</text>
</comment>
<dbReference type="EMBL" id="BOPF01000041">
    <property type="protein sequence ID" value="GIJ50967.1"/>
    <property type="molecule type" value="Genomic_DNA"/>
</dbReference>